<protein>
    <submittedName>
        <fullName evidence="2">Uncharacterized protein</fullName>
    </submittedName>
</protein>
<evidence type="ECO:0000313" key="2">
    <source>
        <dbReference type="EMBL" id="KAF2760236.1"/>
    </source>
</evidence>
<sequence>MPAVIQVRAPSPRKAGVAFHKDPVQSICRPTTETENTVLEHFEYHARTCHYCHKPYEAFRQGHQLCTTGHQFAQDVAAYLCNIGSDTYSTRDDYQRVRVEIPVGFDETRGLLKAIERSLRSRSRGPFVSMDRSYMVQSRTGEQPKPVSISQTHKSSRRHSREVVDWPDYHVPAVVTPASSKRGSHYEADLAQQRKDYHRYHVEVREPVDRAAAYTHYHR</sequence>
<organism evidence="2 3">
    <name type="scientific">Pseudovirgaria hyperparasitica</name>
    <dbReference type="NCBI Taxonomy" id="470096"/>
    <lineage>
        <taxon>Eukaryota</taxon>
        <taxon>Fungi</taxon>
        <taxon>Dikarya</taxon>
        <taxon>Ascomycota</taxon>
        <taxon>Pezizomycotina</taxon>
        <taxon>Dothideomycetes</taxon>
        <taxon>Dothideomycetes incertae sedis</taxon>
        <taxon>Acrospermales</taxon>
        <taxon>Acrospermaceae</taxon>
        <taxon>Pseudovirgaria</taxon>
    </lineage>
</organism>
<dbReference type="EMBL" id="ML996568">
    <property type="protein sequence ID" value="KAF2760236.1"/>
    <property type="molecule type" value="Genomic_DNA"/>
</dbReference>
<feature type="region of interest" description="Disordered" evidence="1">
    <location>
        <begin position="138"/>
        <end position="163"/>
    </location>
</feature>
<evidence type="ECO:0000313" key="3">
    <source>
        <dbReference type="Proteomes" id="UP000799437"/>
    </source>
</evidence>
<name>A0A6A6WEC7_9PEZI</name>
<dbReference type="GeneID" id="54487704"/>
<dbReference type="AlphaFoldDB" id="A0A6A6WEC7"/>
<evidence type="ECO:0000256" key="1">
    <source>
        <dbReference type="SAM" id="MobiDB-lite"/>
    </source>
</evidence>
<gene>
    <name evidence="2" type="ORF">EJ05DRAFT_498202</name>
</gene>
<accession>A0A6A6WEC7</accession>
<dbReference type="Proteomes" id="UP000799437">
    <property type="component" value="Unassembled WGS sequence"/>
</dbReference>
<keyword evidence="3" id="KW-1185">Reference proteome</keyword>
<dbReference type="OrthoDB" id="5387413at2759"/>
<dbReference type="RefSeq" id="XP_033602687.1">
    <property type="nucleotide sequence ID" value="XM_033746650.1"/>
</dbReference>
<proteinExistence type="predicted"/>
<reference evidence="2" key="1">
    <citation type="journal article" date="2020" name="Stud. Mycol.">
        <title>101 Dothideomycetes genomes: a test case for predicting lifestyles and emergence of pathogens.</title>
        <authorList>
            <person name="Haridas S."/>
            <person name="Albert R."/>
            <person name="Binder M."/>
            <person name="Bloem J."/>
            <person name="Labutti K."/>
            <person name="Salamov A."/>
            <person name="Andreopoulos B."/>
            <person name="Baker S."/>
            <person name="Barry K."/>
            <person name="Bills G."/>
            <person name="Bluhm B."/>
            <person name="Cannon C."/>
            <person name="Castanera R."/>
            <person name="Culley D."/>
            <person name="Daum C."/>
            <person name="Ezra D."/>
            <person name="Gonzalez J."/>
            <person name="Henrissat B."/>
            <person name="Kuo A."/>
            <person name="Liang C."/>
            <person name="Lipzen A."/>
            <person name="Lutzoni F."/>
            <person name="Magnuson J."/>
            <person name="Mondo S."/>
            <person name="Nolan M."/>
            <person name="Ohm R."/>
            <person name="Pangilinan J."/>
            <person name="Park H.-J."/>
            <person name="Ramirez L."/>
            <person name="Alfaro M."/>
            <person name="Sun H."/>
            <person name="Tritt A."/>
            <person name="Yoshinaga Y."/>
            <person name="Zwiers L.-H."/>
            <person name="Turgeon B."/>
            <person name="Goodwin S."/>
            <person name="Spatafora J."/>
            <person name="Crous P."/>
            <person name="Grigoriev I."/>
        </authorList>
    </citation>
    <scope>NUCLEOTIDE SEQUENCE</scope>
    <source>
        <strain evidence="2">CBS 121739</strain>
    </source>
</reference>